<dbReference type="Pfam" id="PF16875">
    <property type="entry name" value="Glyco_hydro_36N"/>
    <property type="match status" value="1"/>
</dbReference>
<evidence type="ECO:0000256" key="2">
    <source>
        <dbReference type="ARBA" id="ARBA00012755"/>
    </source>
</evidence>
<evidence type="ECO:0000313" key="8">
    <source>
        <dbReference type="Proteomes" id="UP001500102"/>
    </source>
</evidence>
<dbReference type="InterPro" id="IPR013785">
    <property type="entry name" value="Aldolase_TIM"/>
</dbReference>
<reference evidence="7 8" key="1">
    <citation type="journal article" date="2019" name="Int. J. Syst. Evol. Microbiol.">
        <title>The Global Catalogue of Microorganisms (GCM) 10K type strain sequencing project: providing services to taxonomists for standard genome sequencing and annotation.</title>
        <authorList>
            <consortium name="The Broad Institute Genomics Platform"/>
            <consortium name="The Broad Institute Genome Sequencing Center for Infectious Disease"/>
            <person name="Wu L."/>
            <person name="Ma J."/>
        </authorList>
    </citation>
    <scope>NUCLEOTIDE SEQUENCE [LARGE SCALE GENOMIC DNA]</scope>
    <source>
        <strain evidence="7 8">JCM 15921</strain>
    </source>
</reference>
<evidence type="ECO:0000256" key="5">
    <source>
        <dbReference type="SAM" id="MobiDB-lite"/>
    </source>
</evidence>
<feature type="compositionally biased region" description="Low complexity" evidence="5">
    <location>
        <begin position="418"/>
        <end position="428"/>
    </location>
</feature>
<dbReference type="Gene3D" id="2.70.98.60">
    <property type="entry name" value="alpha-galactosidase from lactobacil brevis"/>
    <property type="match status" value="1"/>
</dbReference>
<evidence type="ECO:0000313" key="7">
    <source>
        <dbReference type="EMBL" id="GAA2124526.1"/>
    </source>
</evidence>
<dbReference type="InterPro" id="IPR000111">
    <property type="entry name" value="Glyco_hydro_27/36_CS"/>
</dbReference>
<dbReference type="EC" id="3.2.1.22" evidence="2"/>
<dbReference type="PROSITE" id="PS00512">
    <property type="entry name" value="ALPHA_GALACTOSIDASE"/>
    <property type="match status" value="1"/>
</dbReference>
<evidence type="ECO:0000256" key="1">
    <source>
        <dbReference type="ARBA" id="ARBA00001255"/>
    </source>
</evidence>
<dbReference type="PRINTS" id="PR00743">
    <property type="entry name" value="GLHYDRLASE36"/>
</dbReference>
<keyword evidence="4" id="KW-0326">Glycosidase</keyword>
<keyword evidence="3" id="KW-0378">Hydrolase</keyword>
<evidence type="ECO:0000256" key="4">
    <source>
        <dbReference type="ARBA" id="ARBA00023295"/>
    </source>
</evidence>
<dbReference type="PANTHER" id="PTHR43053">
    <property type="entry name" value="GLYCOSIDASE FAMILY 31"/>
    <property type="match status" value="1"/>
</dbReference>
<dbReference type="EMBL" id="BAAAQB010000001">
    <property type="protein sequence ID" value="GAA2124526.1"/>
    <property type="molecule type" value="Genomic_DNA"/>
</dbReference>
<dbReference type="PANTHER" id="PTHR43053:SF3">
    <property type="entry name" value="ALPHA-GALACTOSIDASE C-RELATED"/>
    <property type="match status" value="1"/>
</dbReference>
<protein>
    <recommendedName>
        <fullName evidence="2">alpha-galactosidase</fullName>
        <ecNumber evidence="2">3.2.1.22</ecNumber>
    </recommendedName>
</protein>
<dbReference type="Proteomes" id="UP001500102">
    <property type="component" value="Unassembled WGS sequence"/>
</dbReference>
<gene>
    <name evidence="7" type="ORF">GCM10009825_00110</name>
</gene>
<dbReference type="Pfam" id="PF02065">
    <property type="entry name" value="Melibiase"/>
    <property type="match status" value="2"/>
</dbReference>
<organism evidence="7 8">
    <name type="scientific">Arthrobacter humicola</name>
    <dbReference type="NCBI Taxonomy" id="409291"/>
    <lineage>
        <taxon>Bacteria</taxon>
        <taxon>Bacillati</taxon>
        <taxon>Actinomycetota</taxon>
        <taxon>Actinomycetes</taxon>
        <taxon>Micrococcales</taxon>
        <taxon>Micrococcaceae</taxon>
        <taxon>Arthrobacter</taxon>
    </lineage>
</organism>
<evidence type="ECO:0000259" key="6">
    <source>
        <dbReference type="Pfam" id="PF16875"/>
    </source>
</evidence>
<sequence>MNNPDLTLVPETRSPLGVPHVEPLYLRRSGTSLLVDFSTGEPAMLHFGADLGPALPDLSLLGDAVPHSALDIPVTLGLIPQASSGWRGRPGLRGHRNGQAFSACLRVVAVERAEGDGCSAVITQADTDAGVTVRTEVRINDGGLLQLRHRLHNDGADPYSLDELAAVLPLGRAATEILDLTGRWCRESHPQRLPLRQGTWVRSGRHGRTGHDASLLLAAGSACFGNRHGQVWAVHLGWSGNHESFVDASADGRTVIGASELLGGGEITLAANASYETPWLFAAYSAAGLDGISDAFYAWFRGRPHHPGVRSGKARPVVLNVWEAVYFDHRMPVLLDLAESAARLGVERYVLDDGWFRGRRNDTAGLGDWYVDEDLWPEGLSPLIDAVTGHGMEFGLWVEPEMVNEDSDLARAHPDWIAGPAPRAAGGSPAAGGGQPVPGGPAGRLPERWRHQQVLDLVNPEAWQYIFDRLDALLSEYRISYLKWDQNRDLAEMGHAGRPSVHAQTQAVYRLLDELRKAHPGVEIESCSSGGARVDLGILERTDRIWGSDCNDALERQTIQRWTGMVVPPELVGSHIGPTTSHTTARTHDLSFRAITAMFGHFGLEWDVRHLADSERTELATAIALFKKYRPLLHSGRMVRADEPDPSLRLHGVVSHDGGEALYALVSVATSFAEVPGRVCLPGLLPDAGYRVDAVYPAADDGRAFLQAVPPGWLGGGVEATGRFLAESGLPMPVLNPEHGLLLSVRRVTAAEPASEPSGGPAATGGHPVRGS</sequence>
<dbReference type="InterPro" id="IPR038417">
    <property type="entry name" value="Alpga-gal_N_sf"/>
</dbReference>
<comment type="caution">
    <text evidence="7">The sequence shown here is derived from an EMBL/GenBank/DDBJ whole genome shotgun (WGS) entry which is preliminary data.</text>
</comment>
<dbReference type="Gene3D" id="3.20.20.70">
    <property type="entry name" value="Aldolase class I"/>
    <property type="match status" value="1"/>
</dbReference>
<feature type="region of interest" description="Disordered" evidence="5">
    <location>
        <begin position="418"/>
        <end position="445"/>
    </location>
</feature>
<dbReference type="InterPro" id="IPR050985">
    <property type="entry name" value="Alpha-glycosidase_related"/>
</dbReference>
<name>A0ABN2YBI7_9MICC</name>
<dbReference type="InterPro" id="IPR031704">
    <property type="entry name" value="Glyco_hydro_36_N"/>
</dbReference>
<feature type="region of interest" description="Disordered" evidence="5">
    <location>
        <begin position="751"/>
        <end position="772"/>
    </location>
</feature>
<dbReference type="SUPFAM" id="SSF51445">
    <property type="entry name" value="(Trans)glycosidases"/>
    <property type="match status" value="1"/>
</dbReference>
<feature type="domain" description="Glycosyl hydrolase family 36 N-terminal" evidence="6">
    <location>
        <begin position="40"/>
        <end position="269"/>
    </location>
</feature>
<accession>A0ABN2YBI7</accession>
<dbReference type="CDD" id="cd14791">
    <property type="entry name" value="GH36"/>
    <property type="match status" value="1"/>
</dbReference>
<dbReference type="InterPro" id="IPR017853">
    <property type="entry name" value="GH"/>
</dbReference>
<evidence type="ECO:0000256" key="3">
    <source>
        <dbReference type="ARBA" id="ARBA00022801"/>
    </source>
</evidence>
<proteinExistence type="predicted"/>
<dbReference type="InterPro" id="IPR002252">
    <property type="entry name" value="Glyco_hydro_36"/>
</dbReference>
<comment type="catalytic activity">
    <reaction evidence="1">
        <text>Hydrolysis of terminal, non-reducing alpha-D-galactose residues in alpha-D-galactosides, including galactose oligosaccharides, galactomannans and galactolipids.</text>
        <dbReference type="EC" id="3.2.1.22"/>
    </reaction>
</comment>
<feature type="compositionally biased region" description="Gly residues" evidence="5">
    <location>
        <begin position="429"/>
        <end position="442"/>
    </location>
</feature>
<keyword evidence="8" id="KW-1185">Reference proteome</keyword>